<evidence type="ECO:0000313" key="1">
    <source>
        <dbReference type="EMBL" id="CCB87848.1"/>
    </source>
</evidence>
<geneLocation type="plasmid" evidence="1 2">
    <name>pSn</name>
</geneLocation>
<accession>F8L302</accession>
<evidence type="ECO:0000313" key="2">
    <source>
        <dbReference type="Proteomes" id="UP000000496"/>
    </source>
</evidence>
<proteinExistence type="predicted"/>
<dbReference type="HOGENOM" id="CLU_1969050_0_0_0"/>
<keyword evidence="1" id="KW-0614">Plasmid</keyword>
<keyword evidence="2" id="KW-1185">Reference proteome</keyword>
<protein>
    <submittedName>
        <fullName evidence="1">Uncharacterized protein</fullName>
    </submittedName>
</protein>
<reference evidence="1 2" key="2">
    <citation type="journal article" date="2011" name="Mol. Biol. Evol.">
        <title>Unity in variety--the pan-genome of the Chlamydiae.</title>
        <authorList>
            <person name="Collingro A."/>
            <person name="Tischler P."/>
            <person name="Weinmaier T."/>
            <person name="Penz T."/>
            <person name="Heinz E."/>
            <person name="Brunham R.C."/>
            <person name="Read T.D."/>
            <person name="Bavoil P.M."/>
            <person name="Sachse K."/>
            <person name="Kahane S."/>
            <person name="Friedman M.G."/>
            <person name="Rattei T."/>
            <person name="Myers G.S."/>
            <person name="Horn M."/>
        </authorList>
    </citation>
    <scope>NUCLEOTIDE SEQUENCE [LARGE SCALE GENOMIC DNA]</scope>
    <source>
        <strain evidence="2">ATCC VR-1471 / Z</strain>
        <plasmid evidence="1 2">pSn</plasmid>
    </source>
</reference>
<name>F8L302_SIMNZ</name>
<dbReference type="KEGG" id="sng:SNE_B24890"/>
<dbReference type="AlphaFoldDB" id="F8L302"/>
<organism evidence="1 2">
    <name type="scientific">Simkania negevensis (strain ATCC VR-1471 / DSM 27360 / Z)</name>
    <dbReference type="NCBI Taxonomy" id="331113"/>
    <lineage>
        <taxon>Bacteria</taxon>
        <taxon>Pseudomonadati</taxon>
        <taxon>Chlamydiota</taxon>
        <taxon>Chlamydiia</taxon>
        <taxon>Parachlamydiales</taxon>
        <taxon>Simkaniaceae</taxon>
        <taxon>Simkania</taxon>
    </lineage>
</organism>
<dbReference type="Proteomes" id="UP000000496">
    <property type="component" value="Plasmid pSn"/>
</dbReference>
<sequence>MSNNFNPTNSKVSGILHRKSFTLRLEAELLDKIKKDVEYQKRNLNYSMTVQQWIVEAILNKVNNKRRREVIKMFSSGQKVVPFPIRLDQNLLNTIEQDILSLSPTRLLKKGAKSLWIRDAVLRKLED</sequence>
<reference key="1">
    <citation type="journal article" date="2011" name="Mol. Biol. Evol.">
        <title>Unity in variety -- the pan-genome of the Chlamydiae.</title>
        <authorList>
            <person name="Collingro A."/>
            <person name="Tischler P."/>
            <person name="Weinmaier T."/>
            <person name="Penz T."/>
            <person name="Heinz E."/>
            <person name="Brunham R.C."/>
            <person name="Read T.D."/>
            <person name="Bavoil P.M."/>
            <person name="Sachse K."/>
            <person name="Kahane S."/>
            <person name="Friedman M.G."/>
            <person name="Rattei T."/>
            <person name="Myers G.S.A."/>
            <person name="Horn M."/>
        </authorList>
    </citation>
    <scope>NUCLEOTIDE SEQUENCE</scope>
    <source>
        <strain>Z</strain>
    </source>
</reference>
<gene>
    <name evidence="1" type="ordered locus">SNE_B24890</name>
</gene>
<dbReference type="EMBL" id="FR872581">
    <property type="protein sequence ID" value="CCB87848.1"/>
    <property type="molecule type" value="Genomic_DNA"/>
</dbReference>